<name>A0A2M6R8I6_9BACT</name>
<keyword evidence="2 9" id="KW-0689">Ribosomal protein</keyword>
<dbReference type="GO" id="GO:0003723">
    <property type="term" value="F:RNA binding"/>
    <property type="evidence" value="ECO:0007669"/>
    <property type="project" value="InterPro"/>
</dbReference>
<feature type="domain" description="Large ribosomal subunit protein uL2 RNA-binding" evidence="8">
    <location>
        <begin position="41"/>
        <end position="117"/>
    </location>
</feature>
<evidence type="ECO:0000256" key="2">
    <source>
        <dbReference type="ARBA" id="ARBA00022980"/>
    </source>
</evidence>
<dbReference type="InterPro" id="IPR005880">
    <property type="entry name" value="Ribosomal_uL2_bac/org-type"/>
</dbReference>
<dbReference type="InterPro" id="IPR012340">
    <property type="entry name" value="NA-bd_OB-fold"/>
</dbReference>
<dbReference type="Gene3D" id="2.40.50.140">
    <property type="entry name" value="Nucleic acid-binding proteins"/>
    <property type="match status" value="1"/>
</dbReference>
<dbReference type="GO" id="GO:0006412">
    <property type="term" value="P:translation"/>
    <property type="evidence" value="ECO:0007669"/>
    <property type="project" value="InterPro"/>
</dbReference>
<dbReference type="PANTHER" id="PTHR13691:SF5">
    <property type="entry name" value="LARGE RIBOSOMAL SUBUNIT PROTEIN UL2M"/>
    <property type="match status" value="1"/>
</dbReference>
<dbReference type="SUPFAM" id="SSF50249">
    <property type="entry name" value="Nucleic acid-binding proteins"/>
    <property type="match status" value="1"/>
</dbReference>
<dbReference type="GO" id="GO:0016740">
    <property type="term" value="F:transferase activity"/>
    <property type="evidence" value="ECO:0007669"/>
    <property type="project" value="InterPro"/>
</dbReference>
<evidence type="ECO:0000259" key="7">
    <source>
        <dbReference type="SMART" id="SM01382"/>
    </source>
</evidence>
<sequence>MIRTVKPTTSGQRSISYEDRSVITVKKPYKKLTTHKKKISGRDDRGRISVRHRGGGAKRQYRIIDFSSGTLGMTATVETIEYDPSRNARIALISYENGEKRYIIAPLSVTVGQKISFDDKTRIDVGNRCLLENIPTGTPIHNIELHPSSKAKIVRSAGVQALILSKDKEYAHIKLPSGEVRKFNLACRASIGQVSNVEHKAITIGKAGRMRHIGKRPTVRGKVMSTRSHPHGGGEASNSIGLKYPKTPWGKHALGVRTRDKHKPSSSLIVKRRQS</sequence>
<dbReference type="SMART" id="SM01383">
    <property type="entry name" value="Ribosomal_L2"/>
    <property type="match status" value="1"/>
</dbReference>
<evidence type="ECO:0000256" key="6">
    <source>
        <dbReference type="SAM" id="MobiDB-lite"/>
    </source>
</evidence>
<dbReference type="InterPro" id="IPR008991">
    <property type="entry name" value="Translation_prot_SH3-like_sf"/>
</dbReference>
<evidence type="ECO:0000256" key="4">
    <source>
        <dbReference type="ARBA" id="ARBA00035242"/>
    </source>
</evidence>
<dbReference type="Pfam" id="PF00181">
    <property type="entry name" value="Ribosomal_L2_N"/>
    <property type="match status" value="1"/>
</dbReference>
<dbReference type="GO" id="GO:0003735">
    <property type="term" value="F:structural constituent of ribosome"/>
    <property type="evidence" value="ECO:0007669"/>
    <property type="project" value="InterPro"/>
</dbReference>
<feature type="region of interest" description="Disordered" evidence="6">
    <location>
        <begin position="222"/>
        <end position="275"/>
    </location>
</feature>
<dbReference type="Gene3D" id="4.10.950.10">
    <property type="entry name" value="Ribosomal protein L2, domain 3"/>
    <property type="match status" value="1"/>
</dbReference>
<evidence type="ECO:0000313" key="9">
    <source>
        <dbReference type="EMBL" id="PIS06908.1"/>
    </source>
</evidence>
<dbReference type="InterPro" id="IPR014726">
    <property type="entry name" value="Ribosomal_uL2_dom3"/>
</dbReference>
<comment type="similarity">
    <text evidence="1">Belongs to the universal ribosomal protein uL2 family.</text>
</comment>
<dbReference type="SUPFAM" id="SSF50104">
    <property type="entry name" value="Translation proteins SH3-like domain"/>
    <property type="match status" value="1"/>
</dbReference>
<dbReference type="InterPro" id="IPR014722">
    <property type="entry name" value="Rib_uL2_dom2"/>
</dbReference>
<dbReference type="Proteomes" id="UP000231162">
    <property type="component" value="Unassembled WGS sequence"/>
</dbReference>
<dbReference type="NCBIfam" id="TIGR01171">
    <property type="entry name" value="rplB_bact"/>
    <property type="match status" value="1"/>
</dbReference>
<evidence type="ECO:0000256" key="1">
    <source>
        <dbReference type="ARBA" id="ARBA00005636"/>
    </source>
</evidence>
<evidence type="ECO:0000256" key="3">
    <source>
        <dbReference type="ARBA" id="ARBA00023274"/>
    </source>
</evidence>
<evidence type="ECO:0000259" key="8">
    <source>
        <dbReference type="SMART" id="SM01383"/>
    </source>
</evidence>
<evidence type="ECO:0000313" key="10">
    <source>
        <dbReference type="Proteomes" id="UP000231162"/>
    </source>
</evidence>
<organism evidence="9 10">
    <name type="scientific">Candidatus Berkelbacteria bacterium CG10_big_fil_rev_8_21_14_0_10_43_14</name>
    <dbReference type="NCBI Taxonomy" id="1974515"/>
    <lineage>
        <taxon>Bacteria</taxon>
        <taxon>Candidatus Berkelbacteria</taxon>
    </lineage>
</organism>
<dbReference type="InterPro" id="IPR022666">
    <property type="entry name" value="Ribosomal_uL2_RNA-bd_dom"/>
</dbReference>
<proteinExistence type="inferred from homology"/>
<dbReference type="PIRSF" id="PIRSF002158">
    <property type="entry name" value="Ribosomal_L2"/>
    <property type="match status" value="1"/>
</dbReference>
<dbReference type="EMBL" id="PEZX01000029">
    <property type="protein sequence ID" value="PIS06908.1"/>
    <property type="molecule type" value="Genomic_DNA"/>
</dbReference>
<evidence type="ECO:0000256" key="5">
    <source>
        <dbReference type="ARBA" id="ARBA00035459"/>
    </source>
</evidence>
<dbReference type="SMART" id="SM01382">
    <property type="entry name" value="Ribosomal_L2_C"/>
    <property type="match status" value="1"/>
</dbReference>
<dbReference type="GO" id="GO:0015934">
    <property type="term" value="C:large ribosomal subunit"/>
    <property type="evidence" value="ECO:0007669"/>
    <property type="project" value="InterPro"/>
</dbReference>
<dbReference type="InterPro" id="IPR022669">
    <property type="entry name" value="Ribosomal_uL2_C"/>
</dbReference>
<feature type="compositionally biased region" description="Basic residues" evidence="6">
    <location>
        <begin position="259"/>
        <end position="275"/>
    </location>
</feature>
<reference evidence="10" key="1">
    <citation type="submission" date="2017-09" db="EMBL/GenBank/DDBJ databases">
        <title>Depth-based differentiation of microbial function through sediment-hosted aquifers and enrichment of novel symbionts in the deep terrestrial subsurface.</title>
        <authorList>
            <person name="Probst A.J."/>
            <person name="Ladd B."/>
            <person name="Jarett J.K."/>
            <person name="Geller-Mcgrath D.E."/>
            <person name="Sieber C.M.K."/>
            <person name="Emerson J.B."/>
            <person name="Anantharaman K."/>
            <person name="Thomas B.C."/>
            <person name="Malmstrom R."/>
            <person name="Stieglmeier M."/>
            <person name="Klingl A."/>
            <person name="Woyke T."/>
            <person name="Ryan C.M."/>
            <person name="Banfield J.F."/>
        </authorList>
    </citation>
    <scope>NUCLEOTIDE SEQUENCE [LARGE SCALE GENOMIC DNA]</scope>
</reference>
<feature type="domain" description="Large ribosomal subunit protein uL2 C-terminal" evidence="7">
    <location>
        <begin position="123"/>
        <end position="252"/>
    </location>
</feature>
<dbReference type="Gene3D" id="2.30.30.30">
    <property type="match status" value="1"/>
</dbReference>
<gene>
    <name evidence="9" type="ORF">COT79_01985</name>
</gene>
<accession>A0A2M6R8I6</accession>
<comment type="caution">
    <text evidence="9">The sequence shown here is derived from an EMBL/GenBank/DDBJ whole genome shotgun (WGS) entry which is preliminary data.</text>
</comment>
<dbReference type="PANTHER" id="PTHR13691">
    <property type="entry name" value="RIBOSOMAL PROTEIN L2"/>
    <property type="match status" value="1"/>
</dbReference>
<dbReference type="Pfam" id="PF03947">
    <property type="entry name" value="Ribosomal_L2_C"/>
    <property type="match status" value="1"/>
</dbReference>
<dbReference type="FunFam" id="4.10.950.10:FF:000001">
    <property type="entry name" value="50S ribosomal protein L2"/>
    <property type="match status" value="1"/>
</dbReference>
<keyword evidence="3" id="KW-0687">Ribonucleoprotein</keyword>
<dbReference type="InterPro" id="IPR002171">
    <property type="entry name" value="Ribosomal_uL2"/>
</dbReference>
<dbReference type="FunFam" id="2.30.30.30:FF:000001">
    <property type="entry name" value="50S ribosomal protein L2"/>
    <property type="match status" value="1"/>
</dbReference>
<dbReference type="AlphaFoldDB" id="A0A2M6R8I6"/>
<protein>
    <recommendedName>
        <fullName evidence="4">Large ribosomal subunit protein uL2</fullName>
    </recommendedName>
    <alternativeName>
        <fullName evidence="5">50S ribosomal protein L2</fullName>
    </alternativeName>
</protein>